<dbReference type="InterPro" id="IPR001087">
    <property type="entry name" value="GDSL"/>
</dbReference>
<dbReference type="Gene3D" id="3.40.50.1110">
    <property type="entry name" value="SGNH hydrolase"/>
    <property type="match status" value="1"/>
</dbReference>
<evidence type="ECO:0000256" key="2">
    <source>
        <dbReference type="SAM" id="SignalP"/>
    </source>
</evidence>
<dbReference type="Proteomes" id="UP001161247">
    <property type="component" value="Chromosome 1"/>
</dbReference>
<dbReference type="PANTHER" id="PTHR45642:SF3">
    <property type="entry name" value="OS09G0540400 PROTEIN"/>
    <property type="match status" value="1"/>
</dbReference>
<protein>
    <submittedName>
        <fullName evidence="3">OLC1v1021396C1</fullName>
    </submittedName>
</protein>
<sequence length="410" mass="46177">MGFMGKILLHIQLQHNSKFFSLFLLFLFLPSLLLLRAKGQPMYDNTVAPRNSVSAIFVFGDSTSDTGNNNYVSTTFKSNFPPYGRDFFNHIPTGRFTNGRLASDFIAKYVGIKEFVPPYLDPSIRNEDLITGVSFASAGSGFDPLTPTLSNVISLSKQLEYFKVYQTKVAALIGEDQTQALIRNSLFLVSAGTNDFVVNYFAVPIRRDNYTIAAYIDFCLGYVDQFMQGLWDLGARRIGVVGLPPMGCLPIVMTLYSGSVIGKRNCLNSYSDIARNYNQKLQNQLGNMQTRFADNGSRIAYLDAYSPLEAMMSHAQDYGFDEVSSGCCGTGYLEASYLCNPRSYICPDASNLARQWIQCLWKKGLRSKTLRNREMIKRSFRFTIEECMESSFPLSFRERKKLNTSQNIIP</sequence>
<comment type="similarity">
    <text evidence="1">Belongs to the 'GDSL' lipolytic enzyme family.</text>
</comment>
<dbReference type="InterPro" id="IPR036514">
    <property type="entry name" value="SGNH_hydro_sf"/>
</dbReference>
<feature type="signal peptide" evidence="2">
    <location>
        <begin position="1"/>
        <end position="39"/>
    </location>
</feature>
<organism evidence="3 4">
    <name type="scientific">Oldenlandia corymbosa var. corymbosa</name>
    <dbReference type="NCBI Taxonomy" id="529605"/>
    <lineage>
        <taxon>Eukaryota</taxon>
        <taxon>Viridiplantae</taxon>
        <taxon>Streptophyta</taxon>
        <taxon>Embryophyta</taxon>
        <taxon>Tracheophyta</taxon>
        <taxon>Spermatophyta</taxon>
        <taxon>Magnoliopsida</taxon>
        <taxon>eudicotyledons</taxon>
        <taxon>Gunneridae</taxon>
        <taxon>Pentapetalae</taxon>
        <taxon>asterids</taxon>
        <taxon>lamiids</taxon>
        <taxon>Gentianales</taxon>
        <taxon>Rubiaceae</taxon>
        <taxon>Rubioideae</taxon>
        <taxon>Spermacoceae</taxon>
        <taxon>Hedyotis-Oldenlandia complex</taxon>
        <taxon>Oldenlandia</taxon>
    </lineage>
</organism>
<name>A0AAV1BVK3_OLDCO</name>
<dbReference type="InterPro" id="IPR035669">
    <property type="entry name" value="SGNH_plant_lipase-like"/>
</dbReference>
<gene>
    <name evidence="3" type="ORF">OLC1_LOCUS199</name>
</gene>
<keyword evidence="4" id="KW-1185">Reference proteome</keyword>
<dbReference type="CDD" id="cd01837">
    <property type="entry name" value="SGNH_plant_lipase_like"/>
    <property type="match status" value="1"/>
</dbReference>
<evidence type="ECO:0000313" key="4">
    <source>
        <dbReference type="Proteomes" id="UP001161247"/>
    </source>
</evidence>
<dbReference type="EMBL" id="OX459118">
    <property type="protein sequence ID" value="CAI9087344.1"/>
    <property type="molecule type" value="Genomic_DNA"/>
</dbReference>
<keyword evidence="2" id="KW-0732">Signal</keyword>
<dbReference type="AlphaFoldDB" id="A0AAV1BVK3"/>
<proteinExistence type="inferred from homology"/>
<reference evidence="3" key="1">
    <citation type="submission" date="2023-03" db="EMBL/GenBank/DDBJ databases">
        <authorList>
            <person name="Julca I."/>
        </authorList>
    </citation>
    <scope>NUCLEOTIDE SEQUENCE</scope>
</reference>
<evidence type="ECO:0000256" key="1">
    <source>
        <dbReference type="ARBA" id="ARBA00008668"/>
    </source>
</evidence>
<dbReference type="InterPro" id="IPR050592">
    <property type="entry name" value="GDSL_lipolytic_enzyme"/>
</dbReference>
<dbReference type="GO" id="GO:0016788">
    <property type="term" value="F:hydrolase activity, acting on ester bonds"/>
    <property type="evidence" value="ECO:0007669"/>
    <property type="project" value="InterPro"/>
</dbReference>
<evidence type="ECO:0000313" key="3">
    <source>
        <dbReference type="EMBL" id="CAI9087344.1"/>
    </source>
</evidence>
<feature type="chain" id="PRO_5044021494" evidence="2">
    <location>
        <begin position="40"/>
        <end position="410"/>
    </location>
</feature>
<dbReference type="PANTHER" id="PTHR45642">
    <property type="entry name" value="GDSL ESTERASE/LIPASE EXL3"/>
    <property type="match status" value="1"/>
</dbReference>
<accession>A0AAV1BVK3</accession>
<dbReference type="Pfam" id="PF00657">
    <property type="entry name" value="Lipase_GDSL"/>
    <property type="match status" value="1"/>
</dbReference>